<name>A0ACB6S1L9_9PLEO</name>
<protein>
    <submittedName>
        <fullName evidence="1">Uncharacterized protein</fullName>
    </submittedName>
</protein>
<evidence type="ECO:0000313" key="1">
    <source>
        <dbReference type="EMBL" id="KAF2627933.1"/>
    </source>
</evidence>
<evidence type="ECO:0000313" key="2">
    <source>
        <dbReference type="Proteomes" id="UP000799754"/>
    </source>
</evidence>
<comment type="caution">
    <text evidence="1">The sequence shown here is derived from an EMBL/GenBank/DDBJ whole genome shotgun (WGS) entry which is preliminary data.</text>
</comment>
<sequence>MELILGKLKHNAKSITTEDARSLADNAEDGDEWTANIIAAVADIAIRNEEESAPSNDDHRRSADRASQSTLNVSQDVIERLRSDPSSITEEDARRFSENIEARDERSARLVSAVESLAAAHNDIYGQDTNLGQSPHPSLLTVVKDLYAAVETNPEDVNTEILRTTQSVVSKMQKAIGHTNAPHPELEAELQQEYAKIVPKVERGIVTKAEADHLHSLEARAHGHTERGGLTAIAQSVAARRERQASISSGSSNVRSRANSRTFTPHKQSHHDTGMDHHKAEVENSRVQNGAVVADAIHSKEQRSPEKCGVLPSNASMRRYQSLSESTNTTRGDSRHDAAFAKLQTYGSGDMGSGGSENMPRTHKRENSHPAI</sequence>
<keyword evidence="2" id="KW-1185">Reference proteome</keyword>
<reference evidence="1" key="1">
    <citation type="journal article" date="2020" name="Stud. Mycol.">
        <title>101 Dothideomycetes genomes: a test case for predicting lifestyles and emergence of pathogens.</title>
        <authorList>
            <person name="Haridas S."/>
            <person name="Albert R."/>
            <person name="Binder M."/>
            <person name="Bloem J."/>
            <person name="Labutti K."/>
            <person name="Salamov A."/>
            <person name="Andreopoulos B."/>
            <person name="Baker S."/>
            <person name="Barry K."/>
            <person name="Bills G."/>
            <person name="Bluhm B."/>
            <person name="Cannon C."/>
            <person name="Castanera R."/>
            <person name="Culley D."/>
            <person name="Daum C."/>
            <person name="Ezra D."/>
            <person name="Gonzalez J."/>
            <person name="Henrissat B."/>
            <person name="Kuo A."/>
            <person name="Liang C."/>
            <person name="Lipzen A."/>
            <person name="Lutzoni F."/>
            <person name="Magnuson J."/>
            <person name="Mondo S."/>
            <person name="Nolan M."/>
            <person name="Ohm R."/>
            <person name="Pangilinan J."/>
            <person name="Park H.-J."/>
            <person name="Ramirez L."/>
            <person name="Alfaro M."/>
            <person name="Sun H."/>
            <person name="Tritt A."/>
            <person name="Yoshinaga Y."/>
            <person name="Zwiers L.-H."/>
            <person name="Turgeon B."/>
            <person name="Goodwin S."/>
            <person name="Spatafora J."/>
            <person name="Crous P."/>
            <person name="Grigoriev I."/>
        </authorList>
    </citation>
    <scope>NUCLEOTIDE SEQUENCE</scope>
    <source>
        <strain evidence="1">CBS 525.71</strain>
    </source>
</reference>
<accession>A0ACB6S1L9</accession>
<gene>
    <name evidence="1" type="ORF">BU25DRAFT_340957</name>
</gene>
<dbReference type="EMBL" id="MU006715">
    <property type="protein sequence ID" value="KAF2627933.1"/>
    <property type="molecule type" value="Genomic_DNA"/>
</dbReference>
<dbReference type="Proteomes" id="UP000799754">
    <property type="component" value="Unassembled WGS sequence"/>
</dbReference>
<proteinExistence type="predicted"/>
<organism evidence="1 2">
    <name type="scientific">Macroventuria anomochaeta</name>
    <dbReference type="NCBI Taxonomy" id="301207"/>
    <lineage>
        <taxon>Eukaryota</taxon>
        <taxon>Fungi</taxon>
        <taxon>Dikarya</taxon>
        <taxon>Ascomycota</taxon>
        <taxon>Pezizomycotina</taxon>
        <taxon>Dothideomycetes</taxon>
        <taxon>Pleosporomycetidae</taxon>
        <taxon>Pleosporales</taxon>
        <taxon>Pleosporineae</taxon>
        <taxon>Didymellaceae</taxon>
        <taxon>Macroventuria</taxon>
    </lineage>
</organism>